<sequence length="313" mass="35046">MCEAFTIALVLLGLFLLFKVVKTILTLIWRMLFGGGTNLYSALMTLARKRQGRCESRGISDPPIVTFHHGQALVRVGLAPALANERRPSRTRVVVRFADPQTTRLELIHKDSKQPFNPPRGTRRVDLANHPIAERYNFDPPWILAANDPELANLFLTDLQVQQALDRLLSVVPSGHHLLVTVNPERLMVQVGRPLNQNFKALDLTTTLALLLYDRLLEAIQQTQGRGVKVLEGDAAETSNREPPICQFCGEPIQGDHVRCQQCHTPHHADCWDTNNGCSIFSCKCRQMVVVKVPSSQRGSKRSEFASDRGFAE</sequence>
<reference evidence="1 2" key="2">
    <citation type="journal article" date="2011" name="Stand. Genomic Sci.">
        <title>Complete genome sequence of Isosphaera pallida type strain (IS1B).</title>
        <authorList>
            <consortium name="US DOE Joint Genome Institute (JGI-PGF)"/>
            <person name="Goker M."/>
            <person name="Cleland D."/>
            <person name="Saunders E."/>
            <person name="Lapidus A."/>
            <person name="Nolan M."/>
            <person name="Lucas S."/>
            <person name="Hammon N."/>
            <person name="Deshpande S."/>
            <person name="Cheng J.F."/>
            <person name="Tapia R."/>
            <person name="Han C."/>
            <person name="Goodwin L."/>
            <person name="Pitluck S."/>
            <person name="Liolios K."/>
            <person name="Pagani I."/>
            <person name="Ivanova N."/>
            <person name="Mavromatis K."/>
            <person name="Pati A."/>
            <person name="Chen A."/>
            <person name="Palaniappan K."/>
            <person name="Land M."/>
            <person name="Hauser L."/>
            <person name="Chang Y.J."/>
            <person name="Jeffries C.D."/>
            <person name="Detter J.C."/>
            <person name="Beck B."/>
            <person name="Woyke T."/>
            <person name="Bristow J."/>
            <person name="Eisen J.A."/>
            <person name="Markowitz V."/>
            <person name="Hugenholtz P."/>
            <person name="Kyrpides N.C."/>
            <person name="Klenk H.P."/>
        </authorList>
    </citation>
    <scope>NUCLEOTIDE SEQUENCE [LARGE SCALE GENOMIC DNA]</scope>
    <source>
        <strain evidence="2">ATCC 43644 / DSM 9630 / IS1B</strain>
    </source>
</reference>
<proteinExistence type="predicted"/>
<evidence type="ECO:0008006" key="3">
    <source>
        <dbReference type="Google" id="ProtNLM"/>
    </source>
</evidence>
<accession>E8R596</accession>
<dbReference type="AlphaFoldDB" id="E8R596"/>
<dbReference type="Proteomes" id="UP000008631">
    <property type="component" value="Chromosome"/>
</dbReference>
<dbReference type="HOGENOM" id="CLU_949485_0_0_0"/>
<dbReference type="RefSeq" id="WP_013566137.1">
    <property type="nucleotide sequence ID" value="NC_014962.1"/>
</dbReference>
<evidence type="ECO:0000313" key="2">
    <source>
        <dbReference type="Proteomes" id="UP000008631"/>
    </source>
</evidence>
<evidence type="ECO:0000313" key="1">
    <source>
        <dbReference type="EMBL" id="ADV63849.1"/>
    </source>
</evidence>
<dbReference type="eggNOG" id="ENOG5033DRX">
    <property type="taxonomic scope" value="Bacteria"/>
</dbReference>
<dbReference type="OrthoDB" id="252713at2"/>
<organism evidence="1 2">
    <name type="scientific">Isosphaera pallida (strain ATCC 43644 / DSM 9630 / IS1B)</name>
    <dbReference type="NCBI Taxonomy" id="575540"/>
    <lineage>
        <taxon>Bacteria</taxon>
        <taxon>Pseudomonadati</taxon>
        <taxon>Planctomycetota</taxon>
        <taxon>Planctomycetia</taxon>
        <taxon>Isosphaerales</taxon>
        <taxon>Isosphaeraceae</taxon>
        <taxon>Isosphaera</taxon>
    </lineage>
</organism>
<protein>
    <recommendedName>
        <fullName evidence="3">Phorbol-ester/DAG-type domain-containing protein</fullName>
    </recommendedName>
</protein>
<dbReference type="KEGG" id="ipa:Isop_3287"/>
<dbReference type="EMBL" id="CP002353">
    <property type="protein sequence ID" value="ADV63849.1"/>
    <property type="molecule type" value="Genomic_DNA"/>
</dbReference>
<reference key="1">
    <citation type="submission" date="2010-11" db="EMBL/GenBank/DDBJ databases">
        <title>The complete sequence of chromosome of Isophaera pallida ATCC 43644.</title>
        <authorList>
            <consortium name="US DOE Joint Genome Institute (JGI-PGF)"/>
            <person name="Lucas S."/>
            <person name="Copeland A."/>
            <person name="Lapidus A."/>
            <person name="Bruce D."/>
            <person name="Goodwin L."/>
            <person name="Pitluck S."/>
            <person name="Kyrpides N."/>
            <person name="Mavromatis K."/>
            <person name="Pagani I."/>
            <person name="Ivanova N."/>
            <person name="Saunders E."/>
            <person name="Brettin T."/>
            <person name="Detter J.C."/>
            <person name="Han C."/>
            <person name="Tapia R."/>
            <person name="Land M."/>
            <person name="Hauser L."/>
            <person name="Markowitz V."/>
            <person name="Cheng J.-F."/>
            <person name="Hugenholtz P."/>
            <person name="Woyke T."/>
            <person name="Wu D."/>
            <person name="Eisen J.A."/>
        </authorList>
    </citation>
    <scope>NUCLEOTIDE SEQUENCE</scope>
    <source>
        <strain>ATCC 43644</strain>
    </source>
</reference>
<gene>
    <name evidence="1" type="ordered locus">Isop_3287</name>
</gene>
<dbReference type="InParanoid" id="E8R596"/>
<name>E8R596_ISOPI</name>
<keyword evidence="2" id="KW-1185">Reference proteome</keyword>